<evidence type="ECO:0000256" key="7">
    <source>
        <dbReference type="ARBA" id="ARBA00022737"/>
    </source>
</evidence>
<dbReference type="GO" id="GO:0005886">
    <property type="term" value="C:plasma membrane"/>
    <property type="evidence" value="ECO:0007669"/>
    <property type="project" value="UniProtKB-SubCell"/>
</dbReference>
<dbReference type="Gene3D" id="3.10.10.10">
    <property type="entry name" value="HIV Type 1 Reverse Transcriptase, subunit A, domain 1"/>
    <property type="match status" value="1"/>
</dbReference>
<feature type="transmembrane region" description="Helical" evidence="11">
    <location>
        <begin position="2483"/>
        <end position="2501"/>
    </location>
</feature>
<dbReference type="InterPro" id="IPR043128">
    <property type="entry name" value="Rev_trsase/Diguanyl_cyclase"/>
</dbReference>
<dbReference type="SUPFAM" id="SSF52200">
    <property type="entry name" value="Toll/Interleukin receptor TIR domain"/>
    <property type="match status" value="1"/>
</dbReference>
<dbReference type="InterPro" id="IPR001584">
    <property type="entry name" value="Integrase_cat-core"/>
</dbReference>
<evidence type="ECO:0000256" key="3">
    <source>
        <dbReference type="ARBA" id="ARBA00022475"/>
    </source>
</evidence>
<dbReference type="GO" id="GO:0003676">
    <property type="term" value="F:nucleic acid binding"/>
    <property type="evidence" value="ECO:0007669"/>
    <property type="project" value="InterPro"/>
</dbReference>
<dbReference type="GO" id="GO:0015074">
    <property type="term" value="P:DNA integration"/>
    <property type="evidence" value="ECO:0007669"/>
    <property type="project" value="InterPro"/>
</dbReference>
<dbReference type="SMART" id="SM00365">
    <property type="entry name" value="LRR_SD22"/>
    <property type="match status" value="11"/>
</dbReference>
<dbReference type="Gene3D" id="3.40.50.10140">
    <property type="entry name" value="Toll/interleukin-1 receptor homology (TIR) domain"/>
    <property type="match status" value="1"/>
</dbReference>
<feature type="domain" description="TIR" evidence="12">
    <location>
        <begin position="3536"/>
        <end position="3676"/>
    </location>
</feature>
<dbReference type="PANTHER" id="PTHR47331">
    <property type="entry name" value="PHD-TYPE DOMAIN-CONTAINING PROTEIN"/>
    <property type="match status" value="1"/>
</dbReference>
<dbReference type="GO" id="GO:0071897">
    <property type="term" value="P:DNA biosynthetic process"/>
    <property type="evidence" value="ECO:0007669"/>
    <property type="project" value="UniProtKB-ARBA"/>
</dbReference>
<dbReference type="Pfam" id="PF01582">
    <property type="entry name" value="TIR"/>
    <property type="match status" value="1"/>
</dbReference>
<dbReference type="FunFam" id="3.80.10.10:FF:001438">
    <property type="entry name" value="Uncharacterized protein"/>
    <property type="match status" value="1"/>
</dbReference>
<accession>A0A9J7IWN3</accession>
<dbReference type="Gene3D" id="1.10.340.70">
    <property type="match status" value="1"/>
</dbReference>
<dbReference type="Gene3D" id="3.30.70.270">
    <property type="match status" value="1"/>
</dbReference>
<comment type="subcellular location">
    <subcellularLocation>
        <location evidence="1">Cell membrane</location>
    </subcellularLocation>
</comment>
<dbReference type="Pfam" id="PF17921">
    <property type="entry name" value="Integrase_H2C2"/>
    <property type="match status" value="1"/>
</dbReference>
<dbReference type="InterPro" id="IPR005312">
    <property type="entry name" value="DUF1759"/>
</dbReference>
<gene>
    <name evidence="15" type="primary">LOC111357785</name>
</gene>
<dbReference type="InterPro" id="IPR041588">
    <property type="entry name" value="Integrase_H2C2"/>
</dbReference>
<dbReference type="InterPro" id="IPR035897">
    <property type="entry name" value="Toll_tir_struct_dom_sf"/>
</dbReference>
<keyword evidence="14" id="KW-1185">Reference proteome</keyword>
<feature type="region of interest" description="Disordered" evidence="10">
    <location>
        <begin position="500"/>
        <end position="528"/>
    </location>
</feature>
<dbReference type="Pfam" id="PF03564">
    <property type="entry name" value="DUF1759"/>
    <property type="match status" value="1"/>
</dbReference>
<dbReference type="SMART" id="SM00255">
    <property type="entry name" value="TIR"/>
    <property type="match status" value="1"/>
</dbReference>
<dbReference type="InterPro" id="IPR043502">
    <property type="entry name" value="DNA/RNA_pol_sf"/>
</dbReference>
<dbReference type="Pfam" id="PF05380">
    <property type="entry name" value="Peptidase_A17"/>
    <property type="match status" value="1"/>
</dbReference>
<dbReference type="SMART" id="SM00369">
    <property type="entry name" value="LRR_TYP"/>
    <property type="match status" value="21"/>
</dbReference>
<feature type="transmembrane region" description="Helical" evidence="11">
    <location>
        <begin position="2392"/>
        <end position="2414"/>
    </location>
</feature>
<keyword evidence="8 11" id="KW-1133">Transmembrane helix</keyword>
<keyword evidence="5 11" id="KW-0812">Transmembrane</keyword>
<proteinExistence type="inferred from homology"/>
<keyword evidence="7" id="KW-0677">Repeat</keyword>
<reference evidence="15" key="1">
    <citation type="submission" date="2025-08" db="UniProtKB">
        <authorList>
            <consortium name="RefSeq"/>
        </authorList>
    </citation>
    <scope>IDENTIFICATION</scope>
    <source>
        <strain evidence="15">Ishihara</strain>
        <tissue evidence="15">Whole body</tissue>
    </source>
</reference>
<feature type="region of interest" description="Disordered" evidence="10">
    <location>
        <begin position="3769"/>
        <end position="3798"/>
    </location>
</feature>
<dbReference type="Pfam" id="PF12259">
    <property type="entry name" value="Baculo_F"/>
    <property type="match status" value="1"/>
</dbReference>
<dbReference type="Pfam" id="PF18701">
    <property type="entry name" value="DUF5641"/>
    <property type="match status" value="1"/>
</dbReference>
<name>A0A9J7IWN3_SPOLT</name>
<evidence type="ECO:0000256" key="9">
    <source>
        <dbReference type="ARBA" id="ARBA00023136"/>
    </source>
</evidence>
<dbReference type="OrthoDB" id="8065733at2759"/>
<dbReference type="InterPro" id="IPR012337">
    <property type="entry name" value="RNaseH-like_sf"/>
</dbReference>
<dbReference type="SUPFAM" id="SSF52058">
    <property type="entry name" value="L domain-like"/>
    <property type="match status" value="3"/>
</dbReference>
<evidence type="ECO:0000256" key="5">
    <source>
        <dbReference type="ARBA" id="ARBA00022692"/>
    </source>
</evidence>
<dbReference type="InterPro" id="IPR032675">
    <property type="entry name" value="LRR_dom_sf"/>
</dbReference>
<dbReference type="Pfam" id="PF13855">
    <property type="entry name" value="LRR_8"/>
    <property type="match status" value="5"/>
</dbReference>
<organism evidence="14 15">
    <name type="scientific">Spodoptera litura</name>
    <name type="common">Asian cotton leafworm</name>
    <dbReference type="NCBI Taxonomy" id="69820"/>
    <lineage>
        <taxon>Eukaryota</taxon>
        <taxon>Metazoa</taxon>
        <taxon>Ecdysozoa</taxon>
        <taxon>Arthropoda</taxon>
        <taxon>Hexapoda</taxon>
        <taxon>Insecta</taxon>
        <taxon>Pterygota</taxon>
        <taxon>Neoptera</taxon>
        <taxon>Endopterygota</taxon>
        <taxon>Lepidoptera</taxon>
        <taxon>Glossata</taxon>
        <taxon>Ditrysia</taxon>
        <taxon>Noctuoidea</taxon>
        <taxon>Noctuidae</taxon>
        <taxon>Amphipyrinae</taxon>
        <taxon>Spodoptera</taxon>
    </lineage>
</organism>
<evidence type="ECO:0000256" key="6">
    <source>
        <dbReference type="ARBA" id="ARBA00022729"/>
    </source>
</evidence>
<sequence>MEKLELQSECFENIKTLCLNYRKDSASRKTEEYLKKRLSSLENQWQDFESRHKQLVLELEDKDTSYFKDDIFGKTKEMFLSTKTNITSKLATLGKQDIKFDLGGTSEEDDKNNIKFLLHKQECNFNAIYRVISKIDAVPTSEKWELEDHVTTLKSKWDPIDKLHWEIDFQLKGSNEHYYQMFTDIEQKYDELKRKINTQLWSTIHYQKSTPKIEIPEFSGNYCQWISFKDLFLEAIHKNPMINNVQKMQHLKTKLRGEAERLVQHLTISTENYNSCWDILIQRYDNRRLQFTSFMNNMLNLPIIQNADSYNLKKMHDVITECLNGISNIGIDTSNWDPIIVHIMSQKLDSITFSDYMKELQDHRELQNLREFLYFLETRFMAYETMKSAKKANTTAPEKSSNGKPFNKQTQIKKHHYYNFNQNKTNNYHALHGKCPFCNGSHVLRQCDKFLRMDFGKRNDTVSRLQLCKNCLFSHGNNECKSTKTCKECNLKHNTLLHNSDKQNITSTTGKNNIEQRSSSSTHQPTSNHLYKDNMEVLLTTVQLRVKCINGTYITLRALLDQGSQVNLITENAAQLLRLPRKGINASVSGIGSASRECRGKLKLTCQSIHSDYSFDTQALIMTKLTNNLPTRTFERGTWSHLENLKLADPDFNVCRPIDLLLGADVYSEIIQEGVLKGNNSSPVAQHTQIGWILCGKTKQTFGCHATLFDLEDLTKFWETEEIQKKKDIPNDDHCEQFYKETVRRSTDGKYIVKMPLIPDYAEKLGKSRKNAISQFLQLEKRLEKNEKLSTMYRQFMEEYADLGHMKPACQMSTDSYFLPHHGVLRENSTTTKLRVVFNASQKTTSGLSLNNVMEKGANLQKDIQALIFKWRTYKYAFTADIEKMYRCIWISKEQQHLQRIVWRNSRDHHLYDYQLCTVTYGTKCAPWLAMRTLKQLAMDDGHKHPKAAKILTEECYVDDVISGHNNLSEAKKLQQSLIQLLRGGGMNLRKWTANNRAIIEDLREDQISTQNSFDFKGEESSKTLGLGWNPNSDTFHFKWPVEDVKQLTKRNLLSAISRFYDPLGWVSPVTIKAKLLFQKLWMSKLSWDDKVPSNIESEWLNLRKELPYVSKITVDRWIGNAQENVELLGFCDASEKAYACVIYSKVLNEQGQPIITLLAARTKVAPLAQKTTLPRLELCGAQLLADLMEKIKQTFHGNVSIRAWTDSQVVLAWIQGESSRWEKYVASRVTKIKGAIPAGQWRYIKSEQNPADCASRGLLPSKLMSFNLWWHGPEFLTKQDLLEDKPCAFQTNFGGINHIQVTKPLQENNERTIITNLLNKHSSLTRVIRVIAWISRFITNLRNRTKSETAYLTTNELSAARQSIIRHTQRLEFNSEYKQLVNNEIVSKKSAVFKLNPYINEAGIICVGGRLNHSSLPGEMKNPIIIPHRGRLTQLLIEEAHSTTLHGGARLTLAYLRQRYWIIGGNRAVKNLLLKCVRCHRFNKTDGYQLMGDLPQQRVTPCRPFTHTGVDFTGHVDVKQNRGRSVKTSKGYIAIFICMVTKAVHIELVSDLSTETFIAAFQRLCARRGTPKHMYSDCGTNFIGAAKVLRQEFGEFRRLLKLDLFNELAKLEVEWHFNAPAWPTAGGLWEAAVKSMKHHLRRVLGDQKLTYEEFITLLAKIEACLNSRPLCPLTEDPEEFYSCLTPGHFLTGSPILSMPLSDYSDVTNIDLRRRWQLTEHMFQQYWKTWSNDYLTTLQTRSKWNKPSRNVKEGEVVLVKENNLPPGKWALGRILETHPGSDGYVRVVTVKTQAGIIKRPITKLSPLPLNSEIEEVKENDVKIKPQQDSKNKRRTRSRNNISMLLTAMLSLFTIVTGSFSATDGTRGAPSSNTQITSLERERPIYYDTVGKMQVVHDEWILMMYYNLTNYWEGTRRTQTYFDNIKSLCYKTNLQHCKSTMEQLSHEIEHLNYYNSILINPHKHLSNRKKRGLIDGVGYVANSLFGILDQRFAKKYQNDIQSLQTNENYLLELIKNQTTIVELENQILKRSEENIQRQFSFIDTFVNQTNANMASIETEMEILSATTYINSASLTTYLLISSLRTFQEMLFNTLTNVYQGHVDVHLITPVRLMQKLTEISGNLPKTLSLPVENYKDNIKDMYKLINVKARVTENYFLFEAHIPLVANEDFNLYKAIPLPVKIAKETTYVQLSNKYIAVNLKKNVYMSMSEDDLKHCTQQKSQNLLCKKNLPSFNLHSKDAPCEAKLLSHRNSRPCDVERSSCKDSWIELQTQNSWLAICCETCSLRIICNNDVQSQTISSSSIVTLSQGCVLQSTDLTIYAQRQYKDHMKMDYEFTAPTVDTSINKIVNLTYHYAPNILQSKGTNQEIEAIEEKIAIQRKGEASPPTMTSHDIHQYAVCYSLLTAAIIVALVVVGRNRCPNMCTKHPNNKTASQLSEEIELQVIKKPVCQEETGAAQATENLRVKPRPGSRNVAFQFGKMTRNFNGMVSLKVWMCLVIVAGARARSAPPAPTGCHWDYSDTKLSESNFLTCNIKTIGSVDFLFKNITTAQAYNINKLKLTCTDLLFFESSLHMNTGSFLGQLRKLEDLRIEYCKIRYVPATVLSPLRDLTSLTLRSYNTDWPAMTMEFHAESFRGLMELRTLDLGDNNIYMLPSEVFCPLFSLESLNLTNNRIQDISEIGFSDWGKGPIAPGKSCNTGLKMLDLSHNNILRLPDNGLSSLRSLEVLNIQNNLINEIGDRAFVGLNSLKILNLSGNKLVAVPPELFQSSRVIKEISLANNSLSVLAPGLLEGLDQLEKLDLSRNRLTNDWVNRDTFAGLIRLVILNLSYNSLARLDPKSFHDLNTLQVLNLDNNAIEVISNGAFAELKNLHQLSISDNKIKTLNEHIFSNLFVLSQLYLDNNMISTIHESCFENITYLQDLGLNGNSLNTIPDGIKKLRFLKSLDIGKNNISKVANTSFEGLEELYGLRLVDNQITSVLKDTFSTLPSLQVLNLASNNIDTIEQDAFLSNPTLKAIRLDGNKLTDIRGVFNKLNTLGWLNISDNKLIYFDYSYMPASLEWLDIHSNNIAKLENEKNAQQNIRMLDVSYNALEDVDERSIPDSIEVLFLNNNKIHTIHPGTFLQKRNLEKVVVTDNKLRTVELSAFTLPHIPKHRMLPKFFIGNNPFVCNCHMIWLQKINLWNHMRQYPRFMDLDTVTCEVVNNKYGGKANLMDVPETQFLCSYETHCSSSCFCCDFEACDCKMTCPDGCSCFHDSNWNSNVIDCSNVGYTEIPEKIPMDATELYLDGNDFRALNSHLFIGKKKLHKLYLNNSNIANIDNDTLNGLHSLNVLHLENNHLTELSAGVFSQTKHLRELYLNDNLLTNVANKTFENLSSLRVAHFQGNKILDLDKKLAHVSHLESVNLQGNLFTCACENIMALQNWFKKYYEDPAEVLCVSENGLMSNYTVFDAIDKCRDSSDMDNTIPTENQPYQYDEVSPIKLNFVPLLAVVLISVILILLFGALAFSFRQNVRLWAHSKYGVRLFKSASIQESELDRDRLYDGYAVYSLLDDDFVSKVVAPEMEHSGYTMCFHYRDLQHTPDNYLSEQITNAAESSKRILVFVSFNFLQNEWSKATFKAAMKHVITSIHPSIRRHRVVFILTTDVSALNLDLDFQNYLKTCNVLLWGEKKFWEKIRFVMPDISNLHWNKDTMNYNHGVCPNGRRHPSRYTASPTAPEHWYKYDAIPPQTPTAANVGITIEDDTSMLTNTTLTSQIQDGENLHHSYISIDTQNYEQPYGGRPRPPNTLRKHPGHHSPSMLDEQGYLQPRSSVHDCLPQTHSAVHR</sequence>
<keyword evidence="9 11" id="KW-0472">Membrane</keyword>
<dbReference type="RefSeq" id="XP_022828359.1">
    <property type="nucleotide sequence ID" value="XM_022972591.1"/>
</dbReference>
<dbReference type="InterPro" id="IPR003591">
    <property type="entry name" value="Leu-rich_rpt_typical-subtyp"/>
</dbReference>
<dbReference type="InterPro" id="IPR000372">
    <property type="entry name" value="LRRNT"/>
</dbReference>
<keyword evidence="4" id="KW-0433">Leucine-rich repeat</keyword>
<dbReference type="InterPro" id="IPR000157">
    <property type="entry name" value="TIR_dom"/>
</dbReference>
<evidence type="ECO:0000256" key="1">
    <source>
        <dbReference type="ARBA" id="ARBA00004236"/>
    </source>
</evidence>
<evidence type="ECO:0000256" key="10">
    <source>
        <dbReference type="SAM" id="MobiDB-lite"/>
    </source>
</evidence>
<dbReference type="InterPro" id="IPR008042">
    <property type="entry name" value="Retrotrans_Pao"/>
</dbReference>
<evidence type="ECO:0000256" key="4">
    <source>
        <dbReference type="ARBA" id="ARBA00022614"/>
    </source>
</evidence>
<dbReference type="PANTHER" id="PTHR47331:SF4">
    <property type="entry name" value="PEPTIDASE S1 DOMAIN-CONTAINING PROTEIN"/>
    <property type="match status" value="1"/>
</dbReference>
<dbReference type="CDD" id="cd01644">
    <property type="entry name" value="RT_pepA17"/>
    <property type="match status" value="1"/>
</dbReference>
<evidence type="ECO:0000256" key="2">
    <source>
        <dbReference type="ARBA" id="ARBA00009634"/>
    </source>
</evidence>
<evidence type="ECO:0000256" key="11">
    <source>
        <dbReference type="SAM" id="Phobius"/>
    </source>
</evidence>
<dbReference type="SMART" id="SM00364">
    <property type="entry name" value="LRR_BAC"/>
    <property type="match status" value="7"/>
</dbReference>
<feature type="transmembrane region" description="Helical" evidence="11">
    <location>
        <begin position="3481"/>
        <end position="3505"/>
    </location>
</feature>
<evidence type="ECO:0000259" key="13">
    <source>
        <dbReference type="PROSITE" id="PS50994"/>
    </source>
</evidence>
<evidence type="ECO:0000256" key="8">
    <source>
        <dbReference type="ARBA" id="ARBA00022989"/>
    </source>
</evidence>
<dbReference type="PROSITE" id="PS50104">
    <property type="entry name" value="TIR"/>
    <property type="match status" value="1"/>
</dbReference>
<dbReference type="GeneID" id="111357785"/>
<dbReference type="Proteomes" id="UP000301870">
    <property type="component" value="Chromosome 25"/>
</dbReference>
<feature type="domain" description="Integrase catalytic" evidence="13">
    <location>
        <begin position="1501"/>
        <end position="1695"/>
    </location>
</feature>
<dbReference type="GO" id="GO:0042575">
    <property type="term" value="C:DNA polymerase complex"/>
    <property type="evidence" value="ECO:0007669"/>
    <property type="project" value="UniProtKB-ARBA"/>
</dbReference>
<dbReference type="InterPro" id="IPR001611">
    <property type="entry name" value="Leu-rich_rpt"/>
</dbReference>
<evidence type="ECO:0000313" key="14">
    <source>
        <dbReference type="Proteomes" id="UP000301870"/>
    </source>
</evidence>
<dbReference type="KEGG" id="sliu:111357785"/>
<dbReference type="Gene3D" id="3.80.10.10">
    <property type="entry name" value="Ribonuclease Inhibitor"/>
    <property type="match status" value="6"/>
</dbReference>
<dbReference type="PROSITE" id="PS50994">
    <property type="entry name" value="INTEGRASE"/>
    <property type="match status" value="1"/>
</dbReference>
<dbReference type="FunFam" id="3.80.10.10:FF:001164">
    <property type="entry name" value="GH01279p"/>
    <property type="match status" value="1"/>
</dbReference>
<dbReference type="SUPFAM" id="SSF56672">
    <property type="entry name" value="DNA/RNA polymerases"/>
    <property type="match status" value="1"/>
</dbReference>
<keyword evidence="3" id="KW-1003">Cell membrane</keyword>
<evidence type="ECO:0000313" key="15">
    <source>
        <dbReference type="RefSeq" id="XP_022828359.1"/>
    </source>
</evidence>
<dbReference type="SUPFAM" id="SSF53098">
    <property type="entry name" value="Ribonuclease H-like"/>
    <property type="match status" value="1"/>
</dbReference>
<dbReference type="GO" id="GO:0007165">
    <property type="term" value="P:signal transduction"/>
    <property type="evidence" value="ECO:0007669"/>
    <property type="project" value="InterPro"/>
</dbReference>
<dbReference type="Gene3D" id="3.30.420.10">
    <property type="entry name" value="Ribonuclease H-like superfamily/Ribonuclease H"/>
    <property type="match status" value="1"/>
</dbReference>
<comment type="similarity">
    <text evidence="2">Belongs to the Toll-like receptor family.</text>
</comment>
<dbReference type="SMART" id="SM00013">
    <property type="entry name" value="LRRNT"/>
    <property type="match status" value="1"/>
</dbReference>
<dbReference type="PROSITE" id="PS51450">
    <property type="entry name" value="LRR"/>
    <property type="match status" value="9"/>
</dbReference>
<dbReference type="InterPro" id="IPR036397">
    <property type="entry name" value="RNaseH_sf"/>
</dbReference>
<evidence type="ECO:0000259" key="12">
    <source>
        <dbReference type="PROSITE" id="PS50104"/>
    </source>
</evidence>
<keyword evidence="6" id="KW-0732">Signal</keyword>
<dbReference type="InterPro" id="IPR022048">
    <property type="entry name" value="Envelope_fusion-like"/>
</dbReference>
<dbReference type="InterPro" id="IPR040676">
    <property type="entry name" value="DUF5641"/>
</dbReference>
<protein>
    <submittedName>
        <fullName evidence="15">Uncharacterized protein LOC111357785</fullName>
    </submittedName>
</protein>